<dbReference type="OrthoDB" id="196105at2"/>
<evidence type="ECO:0000313" key="4">
    <source>
        <dbReference type="Proteomes" id="UP000198893"/>
    </source>
</evidence>
<proteinExistence type="predicted"/>
<feature type="domain" description="BLUF" evidence="2">
    <location>
        <begin position="4"/>
        <end position="94"/>
    </location>
</feature>
<feature type="region of interest" description="Disordered" evidence="1">
    <location>
        <begin position="141"/>
        <end position="161"/>
    </location>
</feature>
<dbReference type="AlphaFoldDB" id="A0A1H8W2X9"/>
<dbReference type="InterPro" id="IPR036046">
    <property type="entry name" value="Acylphosphatase-like_dom_sf"/>
</dbReference>
<name>A0A1H8W2X9_9RHOB</name>
<gene>
    <name evidence="3" type="ORF">SAMN04490248_1419</name>
</gene>
<dbReference type="SMART" id="SM01034">
    <property type="entry name" value="BLUF"/>
    <property type="match status" value="1"/>
</dbReference>
<evidence type="ECO:0000313" key="3">
    <source>
        <dbReference type="EMBL" id="SEP21985.1"/>
    </source>
</evidence>
<dbReference type="GO" id="GO:0009882">
    <property type="term" value="F:blue light photoreceptor activity"/>
    <property type="evidence" value="ECO:0007669"/>
    <property type="project" value="InterPro"/>
</dbReference>
<dbReference type="InterPro" id="IPR007024">
    <property type="entry name" value="BLUF_domain"/>
</dbReference>
<dbReference type="RefSeq" id="WP_093120615.1">
    <property type="nucleotide sequence ID" value="NZ_FODS01000041.1"/>
</dbReference>
<dbReference type="Proteomes" id="UP000198893">
    <property type="component" value="Unassembled WGS sequence"/>
</dbReference>
<organism evidence="3 4">
    <name type="scientific">Salinihabitans flavidus</name>
    <dbReference type="NCBI Taxonomy" id="569882"/>
    <lineage>
        <taxon>Bacteria</taxon>
        <taxon>Pseudomonadati</taxon>
        <taxon>Pseudomonadota</taxon>
        <taxon>Alphaproteobacteria</taxon>
        <taxon>Rhodobacterales</taxon>
        <taxon>Roseobacteraceae</taxon>
        <taxon>Salinihabitans</taxon>
    </lineage>
</organism>
<keyword evidence="4" id="KW-1185">Reference proteome</keyword>
<sequence>MTRYVGLAYCSKPTNFSFEQSEEILRVSQRNNERDALTGALIYDNNTYLQWLEGGANEIRAAFARISRDPRHGKIKLLAVQELDDRWFPDWSMTAAVTQDQTLRGLKLVPHLSLSQFNPFDWSEEDVTYFMDALSDYLTKRPAPKSEPLKDDSVSPRVVGGNPLASLDRRLHRIL</sequence>
<evidence type="ECO:0000259" key="2">
    <source>
        <dbReference type="PROSITE" id="PS50925"/>
    </source>
</evidence>
<protein>
    <submittedName>
        <fullName evidence="3">Sensors of blue-light using FAD</fullName>
    </submittedName>
</protein>
<dbReference type="EMBL" id="FODS01000041">
    <property type="protein sequence ID" value="SEP21985.1"/>
    <property type="molecule type" value="Genomic_DNA"/>
</dbReference>
<dbReference type="PROSITE" id="PS50925">
    <property type="entry name" value="BLUF"/>
    <property type="match status" value="1"/>
</dbReference>
<dbReference type="STRING" id="569882.SAMN04490248_1419"/>
<accession>A0A1H8W2X9</accession>
<dbReference type="GO" id="GO:0071949">
    <property type="term" value="F:FAD binding"/>
    <property type="evidence" value="ECO:0007669"/>
    <property type="project" value="InterPro"/>
</dbReference>
<dbReference type="SUPFAM" id="SSF54975">
    <property type="entry name" value="Acylphosphatase/BLUF domain-like"/>
    <property type="match status" value="1"/>
</dbReference>
<evidence type="ECO:0000256" key="1">
    <source>
        <dbReference type="SAM" id="MobiDB-lite"/>
    </source>
</evidence>
<dbReference type="SMR" id="A0A1H8W2X9"/>
<dbReference type="Gene3D" id="3.30.70.100">
    <property type="match status" value="1"/>
</dbReference>
<dbReference type="Pfam" id="PF04940">
    <property type="entry name" value="BLUF"/>
    <property type="match status" value="1"/>
</dbReference>
<reference evidence="3 4" key="1">
    <citation type="submission" date="2016-10" db="EMBL/GenBank/DDBJ databases">
        <authorList>
            <person name="de Groot N.N."/>
        </authorList>
    </citation>
    <scope>NUCLEOTIDE SEQUENCE [LARGE SCALE GENOMIC DNA]</scope>
    <source>
        <strain evidence="3 4">DSM 27842</strain>
    </source>
</reference>